<evidence type="ECO:0000259" key="8">
    <source>
        <dbReference type="Pfam" id="PF00555"/>
    </source>
</evidence>
<dbReference type="GO" id="GO:0090729">
    <property type="term" value="F:toxin activity"/>
    <property type="evidence" value="ECO:0007669"/>
    <property type="project" value="UniProtKB-KW"/>
</dbReference>
<evidence type="ECO:0000256" key="1">
    <source>
        <dbReference type="ARBA" id="ARBA00007819"/>
    </source>
</evidence>
<dbReference type="InterPro" id="IPR005639">
    <property type="entry name" value="Pest_crys_dom_I"/>
</dbReference>
<dbReference type="GO" id="GO:0001907">
    <property type="term" value="P:symbiont-mediated killing of host cell"/>
    <property type="evidence" value="ECO:0007669"/>
    <property type="project" value="InterPro"/>
</dbReference>
<dbReference type="Pfam" id="PF03944">
    <property type="entry name" value="Endotoxin_C"/>
    <property type="match status" value="1"/>
</dbReference>
<keyword evidence="4" id="KW-0843">Virulence</keyword>
<evidence type="ECO:0000259" key="9">
    <source>
        <dbReference type="Pfam" id="PF03944"/>
    </source>
</evidence>
<dbReference type="InterPro" id="IPR038979">
    <property type="entry name" value="Pest_crys"/>
</dbReference>
<dbReference type="CDD" id="cd04085">
    <property type="entry name" value="delta_endotoxin_C"/>
    <property type="match status" value="1"/>
</dbReference>
<dbReference type="InterPro" id="IPR048645">
    <property type="entry name" value="Cry1Ac-like_dom-VII"/>
</dbReference>
<accession>A0A1S9T9Q6</accession>
<dbReference type="InterPro" id="IPR036716">
    <property type="entry name" value="Pest_crys_N_sf"/>
</dbReference>
<name>A0A1S9T9Q6_BACCE</name>
<dbReference type="Proteomes" id="UP000190906">
    <property type="component" value="Unassembled WGS sequence"/>
</dbReference>
<dbReference type="Pfam" id="PF17997">
    <property type="entry name" value="Cry1Ac_D5"/>
    <property type="match status" value="1"/>
</dbReference>
<dbReference type="SUPFAM" id="SSF56849">
    <property type="entry name" value="delta-Endotoxin (insectocide), N-terminal domain"/>
    <property type="match status" value="1"/>
</dbReference>
<dbReference type="Pfam" id="PF21463">
    <property type="entry name" value="Cry1Ac_dom-VII"/>
    <property type="match status" value="1"/>
</dbReference>
<comment type="similarity">
    <text evidence="1">Belongs to the delta endotoxin family.</text>
</comment>
<feature type="region of interest" description="Disordered" evidence="7">
    <location>
        <begin position="1127"/>
        <end position="1146"/>
    </location>
</feature>
<evidence type="ECO:0000256" key="6">
    <source>
        <dbReference type="SAM" id="Coils"/>
    </source>
</evidence>
<evidence type="ECO:0000259" key="12">
    <source>
        <dbReference type="Pfam" id="PF21463"/>
    </source>
</evidence>
<evidence type="ECO:0000256" key="7">
    <source>
        <dbReference type="SAM" id="MobiDB-lite"/>
    </source>
</evidence>
<dbReference type="Pfam" id="PF00555">
    <property type="entry name" value="Endotoxin_M"/>
    <property type="match status" value="1"/>
</dbReference>
<protein>
    <recommendedName>
        <fullName evidence="5">Crystaline entomocidal protoxin</fullName>
    </recommendedName>
</protein>
<dbReference type="SUPFAM" id="SSF49785">
    <property type="entry name" value="Galactose-binding domain-like"/>
    <property type="match status" value="2"/>
</dbReference>
<dbReference type="InterPro" id="IPR008979">
    <property type="entry name" value="Galactose-bd-like_sf"/>
</dbReference>
<dbReference type="Pfam" id="PF03945">
    <property type="entry name" value="Endotoxin_N"/>
    <property type="match status" value="1"/>
</dbReference>
<feature type="domain" description="Cry1Ac-like" evidence="12">
    <location>
        <begin position="1046"/>
        <end position="1126"/>
    </location>
</feature>
<dbReference type="Gene3D" id="2.60.120.260">
    <property type="entry name" value="Galactose-binding domain-like"/>
    <property type="match status" value="2"/>
</dbReference>
<evidence type="ECO:0000313" key="14">
    <source>
        <dbReference type="Proteomes" id="UP000190906"/>
    </source>
</evidence>
<dbReference type="AlphaFoldDB" id="A0A1S9T9Q6"/>
<dbReference type="InterPro" id="IPR005638">
    <property type="entry name" value="Pest_crys_dom-III"/>
</dbReference>
<evidence type="ECO:0000259" key="11">
    <source>
        <dbReference type="Pfam" id="PF17997"/>
    </source>
</evidence>
<evidence type="ECO:0000256" key="3">
    <source>
        <dbReference type="ARBA" id="ARBA00022969"/>
    </source>
</evidence>
<dbReference type="GO" id="GO:0030435">
    <property type="term" value="P:sporulation resulting in formation of a cellular spore"/>
    <property type="evidence" value="ECO:0007669"/>
    <property type="project" value="UniProtKB-KW"/>
</dbReference>
<dbReference type="Gene3D" id="2.100.10.10">
    <property type="entry name" value="Pesticidal crystal protein, central domain"/>
    <property type="match status" value="1"/>
</dbReference>
<feature type="region of interest" description="Disordered" evidence="7">
    <location>
        <begin position="856"/>
        <end position="876"/>
    </location>
</feature>
<feature type="domain" description="Pesticidal crystal protein" evidence="10">
    <location>
        <begin position="82"/>
        <end position="307"/>
    </location>
</feature>
<keyword evidence="3" id="KW-0749">Sporulation</keyword>
<sequence>MNQNYNNNGYEIINGSHRYDTQRYPFAEAPNSALQNMNYQDMMNPCLGRSYTVEQQTTVQGAVSTAIDIVSTLLDKSIPGVGEAGGVINSIFGLLWPSNNQDVWESFMTAVETMIEKEIADYARAEAIAELAGLQNVLEEYEDVLALYNADPSLGERLKALVVSIDLLFEQSMPSFAKPGFEVALLAAYAHAANLHLSLLKDIVMFGAEWGFETIEIDDFYNNGIIANTKDYTDHCLNTYNIGLQESLDLTADPTDYIKYPYLDNYPSYGDDDENYAAVLDWNLFNDYRRNMTLMVLDVVALWPTYNPRVYFRPVITQLSREVYSTAYGTVGSQWGDSGSSTWKQPDVIETAFVRPPHLVTWLKDLQISLLNSPSIFLVDQFAGVVNTLSYTGSTSTWEAGIPPIRSGFSNVQVPSSNIGGLRIGTGISTCALNFLNSSGASIRAVGYCQHESVSQDNITVHDAGMSIPSSTEPSTHRLSYVNALTDYFGDYGSGDWGLSSWGFGWTHHSLTPDNTLVPNYYNLIPAVKAYSLEGIARVIKGPGHTGGDLVELKLSGILKIKIPSTEDHVYNSRIRFAASSPTTIRYTSTSQGTSFTSELTLPMTDPGHSLTYSAFAMGPYMGGIDSTASFDVTIEHVAGDSLYIDKIIFDYITYTPSAEYEADQHVEKAWKAVNALFTNDAKHALQMNITGYDVDQAVQKVEDIPDDMFQKDKMMLLNLVKHAKRLSQARNLLQHGDFESPYWLGENGWKANNNVTVISDVRDLKGRYLNMPGANVIDQKVVPTFVYQKVDESKLKPYTRYLVRGFVRNSKELELFVRRYGQEVHANFPLSLMDTCNQPSDMTNGYNVRNVRNTTMSQKGSCNPYRSGYTANGSEMMVPPTNGRPEEKRHFVFHIDVGEIDPRANLGIDVGFKISSPTGMAQLSNLEIIEAKPLTGEALARVKKREQKWKRELEQKCAQSETFVTAASKATDSLFTDARKNRLKATTTMQNIVNAEVKVKAIPYVYDAVFEDVPGMNIDIFRQLQSHILRAFSLYRGRNLIQNGDFSSGLTTWNATTGANVQERDGRPHVLVISNWGANVSQDVGVQPNRGYVLRVTARKEGTGKGYVTMSDCTEENTETVTFTSNEEVTIPRPPVRPRRSVGPSICDKPRYTESFGIVPDDTNTMNVPQESYGTESCSCGCNNKIHNQSGTYQAQSYRSEPSMPRMNGSSSNYITKTIEIFPETNRVRIEIGETEGNFLVESVELVCMEEE</sequence>
<dbReference type="RefSeq" id="WP_078205771.1">
    <property type="nucleotide sequence ID" value="NZ_MUAJ01000073.1"/>
</dbReference>
<feature type="domain" description="Pesticidal crystal protein Cry" evidence="11">
    <location>
        <begin position="734"/>
        <end position="931"/>
    </location>
</feature>
<organism evidence="13 14">
    <name type="scientific">Bacillus cereus</name>
    <dbReference type="NCBI Taxonomy" id="1396"/>
    <lineage>
        <taxon>Bacteria</taxon>
        <taxon>Bacillati</taxon>
        <taxon>Bacillota</taxon>
        <taxon>Bacilli</taxon>
        <taxon>Bacillales</taxon>
        <taxon>Bacillaceae</taxon>
        <taxon>Bacillus</taxon>
        <taxon>Bacillus cereus group</taxon>
    </lineage>
</organism>
<evidence type="ECO:0000256" key="2">
    <source>
        <dbReference type="ARBA" id="ARBA00022656"/>
    </source>
</evidence>
<feature type="coiled-coil region" evidence="6">
    <location>
        <begin position="124"/>
        <end position="151"/>
    </location>
</feature>
<gene>
    <name evidence="13" type="ORF">BW897_30760</name>
</gene>
<evidence type="ECO:0000313" key="13">
    <source>
        <dbReference type="EMBL" id="OOR06657.1"/>
    </source>
</evidence>
<comment type="caution">
    <text evidence="13">The sequence shown here is derived from an EMBL/GenBank/DDBJ whole genome shotgun (WGS) entry which is preliminary data.</text>
</comment>
<evidence type="ECO:0000256" key="5">
    <source>
        <dbReference type="ARBA" id="ARBA00029653"/>
    </source>
</evidence>
<dbReference type="PANTHER" id="PTHR37003">
    <property type="entry name" value="ENDOTOXIN_N DOMAIN-CONTAINING PROTEIN-RELATED"/>
    <property type="match status" value="1"/>
</dbReference>
<keyword evidence="2" id="KW-0800">Toxin</keyword>
<reference evidence="13 14" key="1">
    <citation type="submission" date="2017-01" db="EMBL/GenBank/DDBJ databases">
        <title>Bacillus cereus isolates.</title>
        <authorList>
            <person name="Beno S.M."/>
        </authorList>
    </citation>
    <scope>NUCLEOTIDE SEQUENCE [LARGE SCALE GENOMIC DNA]</scope>
    <source>
        <strain evidence="13 14">FSL H8-0485</strain>
    </source>
</reference>
<proteinExistence type="inferred from homology"/>
<dbReference type="Gene3D" id="1.20.190.10">
    <property type="entry name" value="Pesticidal crystal protein, N-terminal domain"/>
    <property type="match status" value="1"/>
</dbReference>
<feature type="domain" description="Pesticidal crystal protein" evidence="9">
    <location>
        <begin position="525"/>
        <end position="650"/>
    </location>
</feature>
<dbReference type="InterPro" id="IPR041587">
    <property type="entry name" value="Cry_V"/>
</dbReference>
<evidence type="ECO:0000259" key="10">
    <source>
        <dbReference type="Pfam" id="PF03945"/>
    </source>
</evidence>
<dbReference type="PANTHER" id="PTHR37003:SF2">
    <property type="entry name" value="PESTICIDAL CRYSTAL PROTEIN N-TERMINAL DOMAIN-CONTAINING PROTEIN"/>
    <property type="match status" value="1"/>
</dbReference>
<keyword evidence="6" id="KW-0175">Coiled coil</keyword>
<dbReference type="SUPFAM" id="SSF51096">
    <property type="entry name" value="delta-Endotoxin (insectocide), middle domain"/>
    <property type="match status" value="1"/>
</dbReference>
<dbReference type="InterPro" id="IPR001178">
    <property type="entry name" value="Pest_cryst_dom_II"/>
</dbReference>
<dbReference type="GO" id="GO:0005102">
    <property type="term" value="F:signaling receptor binding"/>
    <property type="evidence" value="ECO:0007669"/>
    <property type="project" value="InterPro"/>
</dbReference>
<evidence type="ECO:0000256" key="4">
    <source>
        <dbReference type="ARBA" id="ARBA00023026"/>
    </source>
</evidence>
<dbReference type="InterPro" id="IPR036399">
    <property type="entry name" value="Pest_cryst_cen_dom_sf"/>
</dbReference>
<feature type="domain" description="Pesticidal crystal protein" evidence="8">
    <location>
        <begin position="317"/>
        <end position="511"/>
    </location>
</feature>
<dbReference type="EMBL" id="MUAJ01000073">
    <property type="protein sequence ID" value="OOR06657.1"/>
    <property type="molecule type" value="Genomic_DNA"/>
</dbReference>